<dbReference type="InterPro" id="IPR005185">
    <property type="entry name" value="YccF"/>
</dbReference>
<name>A0A645IT89_9ZZZZ</name>
<keyword evidence="1" id="KW-0812">Transmembrane</keyword>
<feature type="transmembrane region" description="Helical" evidence="1">
    <location>
        <begin position="7"/>
        <end position="35"/>
    </location>
</feature>
<dbReference type="InterPro" id="IPR052937">
    <property type="entry name" value="Inner_membrane_protein"/>
</dbReference>
<dbReference type="EMBL" id="VSSQ01122018">
    <property type="protein sequence ID" value="MPN54110.1"/>
    <property type="molecule type" value="Genomic_DNA"/>
</dbReference>
<dbReference type="NCBIfam" id="NF008740">
    <property type="entry name" value="PRK11770.1-2"/>
    <property type="match status" value="1"/>
</dbReference>
<proteinExistence type="predicted"/>
<dbReference type="AlphaFoldDB" id="A0A645IT89"/>
<protein>
    <submittedName>
        <fullName evidence="3">Inner membrane protein YccF</fullName>
    </submittedName>
</protein>
<organism evidence="3">
    <name type="scientific">bioreactor metagenome</name>
    <dbReference type="NCBI Taxonomy" id="1076179"/>
    <lineage>
        <taxon>unclassified sequences</taxon>
        <taxon>metagenomes</taxon>
        <taxon>ecological metagenomes</taxon>
    </lineage>
</organism>
<evidence type="ECO:0000256" key="1">
    <source>
        <dbReference type="SAM" id="Phobius"/>
    </source>
</evidence>
<feature type="transmembrane region" description="Helical" evidence="1">
    <location>
        <begin position="72"/>
        <end position="100"/>
    </location>
</feature>
<sequence>MKTIGNVIWVVFGGVFIAIEYLLGSVALMVTIIGIPFGLQSLKLAEVALWPFGKKVVRKESSSGCLSFLMNVIWFFVGGVPIVLTHLLFGLLFYITIIGIPFGNQHFKLMSLALTPFGRTIQNK</sequence>
<accession>A0A645IT89</accession>
<dbReference type="Pfam" id="PF03733">
    <property type="entry name" value="YccF"/>
    <property type="match status" value="2"/>
</dbReference>
<dbReference type="GO" id="GO:0005886">
    <property type="term" value="C:plasma membrane"/>
    <property type="evidence" value="ECO:0007669"/>
    <property type="project" value="TreeGrafter"/>
</dbReference>
<gene>
    <name evidence="3" type="primary">yccF_11</name>
    <name evidence="3" type="ORF">SDC9_201779</name>
</gene>
<evidence type="ECO:0000313" key="3">
    <source>
        <dbReference type="EMBL" id="MPN54110.1"/>
    </source>
</evidence>
<comment type="caution">
    <text evidence="3">The sequence shown here is derived from an EMBL/GenBank/DDBJ whole genome shotgun (WGS) entry which is preliminary data.</text>
</comment>
<evidence type="ECO:0000259" key="2">
    <source>
        <dbReference type="Pfam" id="PF03733"/>
    </source>
</evidence>
<dbReference type="PANTHER" id="PTHR42903">
    <property type="entry name" value="INNER MEMBRANE PROTEIN YCCF"/>
    <property type="match status" value="1"/>
</dbReference>
<dbReference type="InterPro" id="IPR031308">
    <property type="entry name" value="UCP028777"/>
</dbReference>
<reference evidence="3" key="1">
    <citation type="submission" date="2019-08" db="EMBL/GenBank/DDBJ databases">
        <authorList>
            <person name="Kucharzyk K."/>
            <person name="Murdoch R.W."/>
            <person name="Higgins S."/>
            <person name="Loffler F."/>
        </authorList>
    </citation>
    <scope>NUCLEOTIDE SEQUENCE</scope>
</reference>
<feature type="domain" description="Inner membrane component" evidence="2">
    <location>
        <begin position="4"/>
        <end position="54"/>
    </location>
</feature>
<dbReference type="PANTHER" id="PTHR42903:SF1">
    <property type="entry name" value="INNER MEMBRANE PROTEIN YCCF"/>
    <property type="match status" value="1"/>
</dbReference>
<keyword evidence="1" id="KW-0472">Membrane</keyword>
<keyword evidence="1" id="KW-1133">Transmembrane helix</keyword>
<feature type="domain" description="Inner membrane component" evidence="2">
    <location>
        <begin position="69"/>
        <end position="119"/>
    </location>
</feature>
<dbReference type="PIRSF" id="PIRSF028777">
    <property type="entry name" value="UCP028777"/>
    <property type="match status" value="1"/>
</dbReference>